<keyword evidence="8" id="KW-0406">Ion transport</keyword>
<dbReference type="FunFam" id="3.40.50.300:FF:000134">
    <property type="entry name" value="Iron-enterobactin ABC transporter ATP-binding protein"/>
    <property type="match status" value="1"/>
</dbReference>
<evidence type="ECO:0000256" key="7">
    <source>
        <dbReference type="ARBA" id="ARBA00023004"/>
    </source>
</evidence>
<evidence type="ECO:0000256" key="6">
    <source>
        <dbReference type="ARBA" id="ARBA00022840"/>
    </source>
</evidence>
<evidence type="ECO:0000256" key="4">
    <source>
        <dbReference type="ARBA" id="ARBA00022496"/>
    </source>
</evidence>
<dbReference type="EMBL" id="LDRT01000074">
    <property type="protein sequence ID" value="KTR93737.1"/>
    <property type="molecule type" value="Genomic_DNA"/>
</dbReference>
<evidence type="ECO:0000256" key="3">
    <source>
        <dbReference type="ARBA" id="ARBA00022475"/>
    </source>
</evidence>
<dbReference type="InterPro" id="IPR027417">
    <property type="entry name" value="P-loop_NTPase"/>
</dbReference>
<dbReference type="PATRIC" id="fig|2033.6.peg.3508"/>
<dbReference type="GO" id="GO:0006826">
    <property type="term" value="P:iron ion transport"/>
    <property type="evidence" value="ECO:0007669"/>
    <property type="project" value="UniProtKB-KW"/>
</dbReference>
<keyword evidence="4" id="KW-0410">Iron transport</keyword>
<dbReference type="Pfam" id="PF00005">
    <property type="entry name" value="ABC_tran"/>
    <property type="match status" value="1"/>
</dbReference>
<dbReference type="SMART" id="SM00382">
    <property type="entry name" value="AAA"/>
    <property type="match status" value="1"/>
</dbReference>
<keyword evidence="7" id="KW-0408">Iron</keyword>
<evidence type="ECO:0000256" key="2">
    <source>
        <dbReference type="ARBA" id="ARBA00022448"/>
    </source>
</evidence>
<evidence type="ECO:0000256" key="8">
    <source>
        <dbReference type="ARBA" id="ARBA00023065"/>
    </source>
</evidence>
<dbReference type="PANTHER" id="PTHR42771">
    <property type="entry name" value="IRON(3+)-HYDROXAMATE IMPORT ATP-BINDING PROTEIN FHUC"/>
    <property type="match status" value="1"/>
</dbReference>
<sequence length="276" mass="28999">MSESRLEARSVSLAYDGATIVPELSVAVPPGSFTVIIGPNACGKSTLLRGLSRLLAPTAGSVVLDGRDISSYPAKEVARRLGLLPQSALAPDGITVADLVGRGRYPHTSLLRQWSSADESAVKEALDATGTADLSSRPVDALSGGQRQRVWVAMVLAQQTDLLLLDEPTTYLDVAHQVELMELFAELNARGRTVVAVLHDLNHAARYASHIIAMRGGRIVAEGAPREVITSERVEEVYGLPNVVIDDPVTGGPLVVPLRGGAFAARAAGAAAELDA</sequence>
<organism evidence="11 12">
    <name type="scientific">Microbacterium testaceum</name>
    <name type="common">Aureobacterium testaceum</name>
    <name type="synonym">Brevibacterium testaceum</name>
    <dbReference type="NCBI Taxonomy" id="2033"/>
    <lineage>
        <taxon>Bacteria</taxon>
        <taxon>Bacillati</taxon>
        <taxon>Actinomycetota</taxon>
        <taxon>Actinomycetes</taxon>
        <taxon>Micrococcales</taxon>
        <taxon>Microbacteriaceae</taxon>
        <taxon>Microbacterium</taxon>
    </lineage>
</organism>
<dbReference type="InterPro" id="IPR003593">
    <property type="entry name" value="AAA+_ATPase"/>
</dbReference>
<dbReference type="InterPro" id="IPR051535">
    <property type="entry name" value="Siderophore_ABC-ATPase"/>
</dbReference>
<dbReference type="SUPFAM" id="SSF52540">
    <property type="entry name" value="P-loop containing nucleoside triphosphate hydrolases"/>
    <property type="match status" value="1"/>
</dbReference>
<dbReference type="InterPro" id="IPR003439">
    <property type="entry name" value="ABC_transporter-like_ATP-bd"/>
</dbReference>
<dbReference type="AlphaFoldDB" id="A0A147EVV8"/>
<accession>A0A147EVV8</accession>
<protein>
    <submittedName>
        <fullName evidence="11">Iron-dicitrate transporter ATP-binding subunit</fullName>
    </submittedName>
</protein>
<dbReference type="GO" id="GO:0005524">
    <property type="term" value="F:ATP binding"/>
    <property type="evidence" value="ECO:0007669"/>
    <property type="project" value="UniProtKB-KW"/>
</dbReference>
<dbReference type="PROSITE" id="PS50893">
    <property type="entry name" value="ABC_TRANSPORTER_2"/>
    <property type="match status" value="1"/>
</dbReference>
<dbReference type="GO" id="GO:0005886">
    <property type="term" value="C:plasma membrane"/>
    <property type="evidence" value="ECO:0007669"/>
    <property type="project" value="UniProtKB-SubCell"/>
</dbReference>
<evidence type="ECO:0000256" key="1">
    <source>
        <dbReference type="ARBA" id="ARBA00004202"/>
    </source>
</evidence>
<feature type="domain" description="ABC transporter" evidence="10">
    <location>
        <begin position="6"/>
        <end position="241"/>
    </location>
</feature>
<keyword evidence="3" id="KW-1003">Cell membrane</keyword>
<keyword evidence="5" id="KW-0547">Nucleotide-binding</keyword>
<dbReference type="PANTHER" id="PTHR42771:SF2">
    <property type="entry name" value="IRON(3+)-HYDROXAMATE IMPORT ATP-BINDING PROTEIN FHUC"/>
    <property type="match status" value="1"/>
</dbReference>
<dbReference type="Proteomes" id="UP000075025">
    <property type="component" value="Unassembled WGS sequence"/>
</dbReference>
<dbReference type="RefSeq" id="WP_058624153.1">
    <property type="nucleotide sequence ID" value="NZ_LDRT01000074.1"/>
</dbReference>
<name>A0A147EVV8_MICTE</name>
<keyword evidence="9" id="KW-0472">Membrane</keyword>
<evidence type="ECO:0000256" key="5">
    <source>
        <dbReference type="ARBA" id="ARBA00022741"/>
    </source>
</evidence>
<dbReference type="PROSITE" id="PS00211">
    <property type="entry name" value="ABC_TRANSPORTER_1"/>
    <property type="match status" value="1"/>
</dbReference>
<evidence type="ECO:0000313" key="12">
    <source>
        <dbReference type="Proteomes" id="UP000075025"/>
    </source>
</evidence>
<keyword evidence="6 11" id="KW-0067">ATP-binding</keyword>
<reference evidence="11 12" key="1">
    <citation type="journal article" date="2016" name="Front. Microbiol.">
        <title>Genomic Resource of Rice Seed Associated Bacteria.</title>
        <authorList>
            <person name="Midha S."/>
            <person name="Bansal K."/>
            <person name="Sharma S."/>
            <person name="Kumar N."/>
            <person name="Patil P.P."/>
            <person name="Chaudhry V."/>
            <person name="Patil P.B."/>
        </authorList>
    </citation>
    <scope>NUCLEOTIDE SEQUENCE [LARGE SCALE GENOMIC DNA]</scope>
    <source>
        <strain evidence="11 12">NS220</strain>
    </source>
</reference>
<dbReference type="CDD" id="cd03214">
    <property type="entry name" value="ABC_Iron-Siderophores_B12_Hemin"/>
    <property type="match status" value="1"/>
</dbReference>
<proteinExistence type="predicted"/>
<evidence type="ECO:0000259" key="10">
    <source>
        <dbReference type="PROSITE" id="PS50893"/>
    </source>
</evidence>
<dbReference type="InterPro" id="IPR017871">
    <property type="entry name" value="ABC_transporter-like_CS"/>
</dbReference>
<evidence type="ECO:0000313" key="11">
    <source>
        <dbReference type="EMBL" id="KTR93737.1"/>
    </source>
</evidence>
<keyword evidence="2" id="KW-0813">Transport</keyword>
<dbReference type="OrthoDB" id="5296765at2"/>
<gene>
    <name evidence="11" type="primary">fecE</name>
    <name evidence="11" type="ORF">NS220_11345</name>
</gene>
<comment type="caution">
    <text evidence="11">The sequence shown here is derived from an EMBL/GenBank/DDBJ whole genome shotgun (WGS) entry which is preliminary data.</text>
</comment>
<comment type="subcellular location">
    <subcellularLocation>
        <location evidence="1">Cell membrane</location>
        <topology evidence="1">Peripheral membrane protein</topology>
    </subcellularLocation>
</comment>
<dbReference type="Gene3D" id="3.40.50.300">
    <property type="entry name" value="P-loop containing nucleotide triphosphate hydrolases"/>
    <property type="match status" value="1"/>
</dbReference>
<evidence type="ECO:0000256" key="9">
    <source>
        <dbReference type="ARBA" id="ARBA00023136"/>
    </source>
</evidence>
<dbReference type="GO" id="GO:0016887">
    <property type="term" value="F:ATP hydrolysis activity"/>
    <property type="evidence" value="ECO:0007669"/>
    <property type="project" value="InterPro"/>
</dbReference>